<protein>
    <submittedName>
        <fullName evidence="1">Uncharacterized protein</fullName>
    </submittedName>
</protein>
<gene>
    <name evidence="1" type="ORF">AS026_20705</name>
</gene>
<proteinExistence type="predicted"/>
<dbReference type="EMBL" id="LNCD01000135">
    <property type="protein sequence ID" value="KWV42426.1"/>
    <property type="molecule type" value="Genomic_DNA"/>
</dbReference>
<evidence type="ECO:0000313" key="2">
    <source>
        <dbReference type="Proteomes" id="UP000068164"/>
    </source>
</evidence>
<keyword evidence="2" id="KW-1185">Reference proteome</keyword>
<dbReference type="AlphaFoldDB" id="A0A120FF91"/>
<evidence type="ECO:0000313" key="1">
    <source>
        <dbReference type="EMBL" id="KWV42426.1"/>
    </source>
</evidence>
<name>A0A120FF91_9HYPH</name>
<accession>A0A120FF91</accession>
<comment type="caution">
    <text evidence="1">The sequence shown here is derived from an EMBL/GenBank/DDBJ whole genome shotgun (WGS) entry which is preliminary data.</text>
</comment>
<dbReference type="Proteomes" id="UP000068164">
    <property type="component" value="Unassembled WGS sequence"/>
</dbReference>
<sequence>MVILYIWSMAIKQIIWNSASCVERWKNRGALRRPTSQNTVDPDAHATSWHIPADGVAVPAGTLSFCFLV</sequence>
<reference evidence="1 2" key="1">
    <citation type="submission" date="2015-11" db="EMBL/GenBank/DDBJ databases">
        <title>Draft Genome Sequence of the Strain BR 10423 (Rhizobium sp.) isolated from nodules of Mimosa pudica.</title>
        <authorList>
            <person name="Barauna A.C."/>
            <person name="Zilli J.E."/>
            <person name="Simoes-Araujo J.L."/>
            <person name="Reis V.M."/>
            <person name="James E.K."/>
            <person name="Reis F.B.Jr."/>
            <person name="Rouws L.F."/>
            <person name="Passos S.R."/>
            <person name="Gois S.R."/>
        </authorList>
    </citation>
    <scope>NUCLEOTIDE SEQUENCE [LARGE SCALE GENOMIC DNA]</scope>
    <source>
        <strain evidence="1 2">BR10423</strain>
    </source>
</reference>
<organism evidence="1 2">
    <name type="scientific">Rhizobium altiplani</name>
    <dbReference type="NCBI Taxonomy" id="1864509"/>
    <lineage>
        <taxon>Bacteria</taxon>
        <taxon>Pseudomonadati</taxon>
        <taxon>Pseudomonadota</taxon>
        <taxon>Alphaproteobacteria</taxon>
        <taxon>Hyphomicrobiales</taxon>
        <taxon>Rhizobiaceae</taxon>
        <taxon>Rhizobium/Agrobacterium group</taxon>
        <taxon>Rhizobium</taxon>
    </lineage>
</organism>